<dbReference type="PANTHER" id="PTHR30337">
    <property type="entry name" value="COMPONENT OF ATP-DEPENDENT DSDNA EXONUCLEASE"/>
    <property type="match status" value="1"/>
</dbReference>
<dbReference type="Pfam" id="PF00149">
    <property type="entry name" value="Metallophos"/>
    <property type="match status" value="1"/>
</dbReference>
<feature type="domain" description="Calcineurin-like phosphoesterase" evidence="3">
    <location>
        <begin position="1"/>
        <end position="197"/>
    </location>
</feature>
<evidence type="ECO:0000259" key="3">
    <source>
        <dbReference type="Pfam" id="PF00149"/>
    </source>
</evidence>
<keyword evidence="2" id="KW-1133">Transmembrane helix</keyword>
<accession>A0A7G9FNP3</accession>
<dbReference type="GO" id="GO:0016787">
    <property type="term" value="F:hydrolase activity"/>
    <property type="evidence" value="ECO:0007669"/>
    <property type="project" value="InterPro"/>
</dbReference>
<evidence type="ECO:0000256" key="2">
    <source>
        <dbReference type="SAM" id="Phobius"/>
    </source>
</evidence>
<gene>
    <name evidence="4" type="ORF">H9Q76_02420</name>
</gene>
<dbReference type="InterPro" id="IPR050535">
    <property type="entry name" value="DNA_Repair-Maintenance_Comp"/>
</dbReference>
<name>A0A7G9FNP3_9FIRM</name>
<feature type="coiled-coil region" evidence="1">
    <location>
        <begin position="318"/>
        <end position="352"/>
    </location>
</feature>
<keyword evidence="1" id="KW-0175">Coiled coil</keyword>
<evidence type="ECO:0000313" key="4">
    <source>
        <dbReference type="EMBL" id="QNM00175.1"/>
    </source>
</evidence>
<dbReference type="InterPro" id="IPR029052">
    <property type="entry name" value="Metallo-depent_PP-like"/>
</dbReference>
<dbReference type="RefSeq" id="WP_249321504.1">
    <property type="nucleotide sequence ID" value="NZ_CP060632.1"/>
</dbReference>
<sequence length="541" mass="62803">MKFAHIADVHLGTRRETPYLYDGFLNFIDYMELHPVDMIFITGDLFDHVPTKEDIMFVDTQLARLPKTDILYVTGECDYLARDSVLWNYEFVSRMYLLNCEEIHNHVPEGERAERNSYAEGIMDSLHFAKYNVDVYGICQYSAQNERNDFDSVYARNLRAVNIFLGHGGSARVCPFDVEDFGGKNFGYIGLGHKHQYLAFEKQHVYYPGSLEPINEDETGEHGFIYGYIDKQLTSVKFVPIAMRRFEEKKEEKAEFDYELLQELNRENAFGKCLQTFDQKQTEQAQMAKKKYADGMLASLQELTGKQALSTYTPTQVAEAWAEQQSQLKAGLQSLQQEIAANEQEQAELEEKLLACPDQTGTTNVLHEDIGKLQFDLSKLEFEDQQVDKKYSRRRLGFVLWIDTPLAIVLSLLVTVGMIDVFFMQAWETWFWLVTSLIGFEIAFTIIGFCVYNMTKKLRKKLFGTEIPVETHARLQSQIRLLESKIHDLQLEESSRFLDQKNYDENSWRMKEVQKQYQQLLEKSEVILSVLDVNANKIVKE</sequence>
<organism evidence="4 5">
    <name type="scientific">Wujia chipingensis</name>
    <dbReference type="NCBI Taxonomy" id="2763670"/>
    <lineage>
        <taxon>Bacteria</taxon>
        <taxon>Bacillati</taxon>
        <taxon>Bacillota</taxon>
        <taxon>Clostridia</taxon>
        <taxon>Lachnospirales</taxon>
        <taxon>Lachnospiraceae</taxon>
        <taxon>Wujia</taxon>
    </lineage>
</organism>
<proteinExistence type="predicted"/>
<dbReference type="Proteomes" id="UP000515819">
    <property type="component" value="Chromosome"/>
</dbReference>
<keyword evidence="2" id="KW-0472">Membrane</keyword>
<keyword evidence="2" id="KW-0812">Transmembrane</keyword>
<dbReference type="EMBL" id="CP060632">
    <property type="protein sequence ID" value="QNM00175.1"/>
    <property type="molecule type" value="Genomic_DNA"/>
</dbReference>
<reference evidence="4 5" key="1">
    <citation type="submission" date="2020-08" db="EMBL/GenBank/DDBJ databases">
        <authorList>
            <person name="Liu C."/>
            <person name="Sun Q."/>
        </authorList>
    </citation>
    <scope>NUCLEOTIDE SEQUENCE [LARGE SCALE GENOMIC DNA]</scope>
    <source>
        <strain evidence="4 5">NSJ-4</strain>
    </source>
</reference>
<dbReference type="PANTHER" id="PTHR30337:SF0">
    <property type="entry name" value="NUCLEASE SBCCD SUBUNIT D"/>
    <property type="match status" value="1"/>
</dbReference>
<dbReference type="AlphaFoldDB" id="A0A7G9FNP3"/>
<dbReference type="Gene3D" id="3.60.21.10">
    <property type="match status" value="1"/>
</dbReference>
<evidence type="ECO:0000256" key="1">
    <source>
        <dbReference type="SAM" id="Coils"/>
    </source>
</evidence>
<evidence type="ECO:0000313" key="5">
    <source>
        <dbReference type="Proteomes" id="UP000515819"/>
    </source>
</evidence>
<dbReference type="SUPFAM" id="SSF56300">
    <property type="entry name" value="Metallo-dependent phosphatases"/>
    <property type="match status" value="1"/>
</dbReference>
<keyword evidence="5" id="KW-1185">Reference proteome</keyword>
<feature type="transmembrane region" description="Helical" evidence="2">
    <location>
        <begin position="430"/>
        <end position="452"/>
    </location>
</feature>
<protein>
    <submittedName>
        <fullName evidence="4">Metallophosphoesterase</fullName>
    </submittedName>
</protein>
<feature type="transmembrane region" description="Helical" evidence="2">
    <location>
        <begin position="398"/>
        <end position="424"/>
    </location>
</feature>
<feature type="coiled-coil region" evidence="1">
    <location>
        <begin position="472"/>
        <end position="523"/>
    </location>
</feature>
<dbReference type="InterPro" id="IPR004843">
    <property type="entry name" value="Calcineurin-like_PHP"/>
</dbReference>
<dbReference type="KEGG" id="wcp:H9Q76_02420"/>